<comment type="caution">
    <text evidence="6">The sequence shown here is derived from an EMBL/GenBank/DDBJ whole genome shotgun (WGS) entry which is preliminary data.</text>
</comment>
<evidence type="ECO:0008006" key="8">
    <source>
        <dbReference type="Google" id="ProtNLM"/>
    </source>
</evidence>
<keyword evidence="5" id="KW-0472">Membrane</keyword>
<evidence type="ECO:0000313" key="6">
    <source>
        <dbReference type="EMBL" id="KAK7462869.1"/>
    </source>
</evidence>
<gene>
    <name evidence="6" type="ORF">VKT23_007448</name>
</gene>
<dbReference type="InterPro" id="IPR020946">
    <property type="entry name" value="Flavin_mOase-like"/>
</dbReference>
<keyword evidence="5" id="KW-0812">Transmembrane</keyword>
<evidence type="ECO:0000256" key="1">
    <source>
        <dbReference type="ARBA" id="ARBA00009183"/>
    </source>
</evidence>
<dbReference type="Pfam" id="PF00743">
    <property type="entry name" value="FMO-like"/>
    <property type="match status" value="1"/>
</dbReference>
<sequence length="564" mass="62711">MSDPRAYSVGILGSGAAGLITAYTLLQDGFKDVSIITRDSTPGGVWANERVYPGLTLNNVHGEFRFSPQPVPPAKDATKRLSGFEMRDYMQKFADNYLQDKIHFGFEILSVTRPGNETSGWNVQVKDLRTGEQKTLKFDRVVLCTGGCNEPLVPEELSPASAKVASFKGRVFHSSKFRSQLDQMQVEGIADNALGEVVIVGGGKSAQDMAAYLANKGVKVTVVFETADAFLAVTSPLPDFIRRSRFLSILSPHSTLQSRLERFLHTTSLGTKITHFIWNQIIAGSFAAAGVAEDSPLRHTHDAFWGIRINDEGVPKPDGFYMLVKAGKINVVSPARVASYSSDGESVVLNNGGKLRADTIILATGYTSSWHPIFDETTSVNLGLNRHPPDPSLLKTESEWDNYISLKNPPEAHPSAEQWASSIYRGIVPAKNLHNRDFAINGAVFTTNNGYAYEVTAHWISSYFLSDENLKLPSSPEEALAHADRNSAWLRKRYPDMLLWANESYSSNLCFWTWPQTIDEMLADMGLKTYRSGGNWLTWPFKVIELKEIEHLKEERDALRTRKK</sequence>
<dbReference type="Gene3D" id="3.50.50.60">
    <property type="entry name" value="FAD/NAD(P)-binding domain"/>
    <property type="match status" value="2"/>
</dbReference>
<keyword evidence="5" id="KW-1133">Transmembrane helix</keyword>
<dbReference type="PRINTS" id="PR00368">
    <property type="entry name" value="FADPNR"/>
</dbReference>
<protein>
    <recommendedName>
        <fullName evidence="8">FAD/NAD(P)-binding domain-containing protein</fullName>
    </recommendedName>
</protein>
<accession>A0ABR1JR39</accession>
<reference evidence="6 7" key="1">
    <citation type="submission" date="2024-01" db="EMBL/GenBank/DDBJ databases">
        <title>A draft genome for the cacao thread blight pathogen Marasmiellus scandens.</title>
        <authorList>
            <person name="Baruah I.K."/>
            <person name="Leung J."/>
            <person name="Bukari Y."/>
            <person name="Amoako-Attah I."/>
            <person name="Meinhardt L.W."/>
            <person name="Bailey B.A."/>
            <person name="Cohen S.P."/>
        </authorList>
    </citation>
    <scope>NUCLEOTIDE SEQUENCE [LARGE SCALE GENOMIC DNA]</scope>
    <source>
        <strain evidence="6 7">GH-19</strain>
    </source>
</reference>
<dbReference type="EMBL" id="JBANRG010000010">
    <property type="protein sequence ID" value="KAK7462869.1"/>
    <property type="molecule type" value="Genomic_DNA"/>
</dbReference>
<evidence type="ECO:0000256" key="5">
    <source>
        <dbReference type="SAM" id="Phobius"/>
    </source>
</evidence>
<dbReference type="PANTHER" id="PTHR23023">
    <property type="entry name" value="DIMETHYLANILINE MONOOXYGENASE"/>
    <property type="match status" value="1"/>
</dbReference>
<evidence type="ECO:0000256" key="3">
    <source>
        <dbReference type="ARBA" id="ARBA00022827"/>
    </source>
</evidence>
<dbReference type="PRINTS" id="PR00411">
    <property type="entry name" value="PNDRDTASEI"/>
</dbReference>
<evidence type="ECO:0000256" key="2">
    <source>
        <dbReference type="ARBA" id="ARBA00022630"/>
    </source>
</evidence>
<proteinExistence type="inferred from homology"/>
<comment type="similarity">
    <text evidence="1">Belongs to the FMO family.</text>
</comment>
<dbReference type="SUPFAM" id="SSF51735">
    <property type="entry name" value="NAD(P)-binding Rossmann-fold domains"/>
    <property type="match status" value="1"/>
</dbReference>
<dbReference type="InterPro" id="IPR036188">
    <property type="entry name" value="FAD/NAD-bd_sf"/>
</dbReference>
<keyword evidence="2" id="KW-0285">Flavoprotein</keyword>
<dbReference type="Proteomes" id="UP001498398">
    <property type="component" value="Unassembled WGS sequence"/>
</dbReference>
<feature type="transmembrane region" description="Helical" evidence="5">
    <location>
        <begin position="6"/>
        <end position="26"/>
    </location>
</feature>
<dbReference type="SUPFAM" id="SSF51905">
    <property type="entry name" value="FAD/NAD(P)-binding domain"/>
    <property type="match status" value="1"/>
</dbReference>
<evidence type="ECO:0000256" key="4">
    <source>
        <dbReference type="ARBA" id="ARBA00023002"/>
    </source>
</evidence>
<evidence type="ECO:0000313" key="7">
    <source>
        <dbReference type="Proteomes" id="UP001498398"/>
    </source>
</evidence>
<keyword evidence="3" id="KW-0274">FAD</keyword>
<dbReference type="InterPro" id="IPR036291">
    <property type="entry name" value="NAD(P)-bd_dom_sf"/>
</dbReference>
<dbReference type="InterPro" id="IPR050346">
    <property type="entry name" value="FMO-like"/>
</dbReference>
<organism evidence="6 7">
    <name type="scientific">Marasmiellus scandens</name>
    <dbReference type="NCBI Taxonomy" id="2682957"/>
    <lineage>
        <taxon>Eukaryota</taxon>
        <taxon>Fungi</taxon>
        <taxon>Dikarya</taxon>
        <taxon>Basidiomycota</taxon>
        <taxon>Agaricomycotina</taxon>
        <taxon>Agaricomycetes</taxon>
        <taxon>Agaricomycetidae</taxon>
        <taxon>Agaricales</taxon>
        <taxon>Marasmiineae</taxon>
        <taxon>Omphalotaceae</taxon>
        <taxon>Marasmiellus</taxon>
    </lineage>
</organism>
<keyword evidence="7" id="KW-1185">Reference proteome</keyword>
<keyword evidence="4" id="KW-0560">Oxidoreductase</keyword>
<name>A0ABR1JR39_9AGAR</name>